<organism evidence="1">
    <name type="scientific">hydrocarbon metagenome</name>
    <dbReference type="NCBI Taxonomy" id="938273"/>
    <lineage>
        <taxon>unclassified sequences</taxon>
        <taxon>metagenomes</taxon>
        <taxon>ecological metagenomes</taxon>
    </lineage>
</organism>
<dbReference type="AlphaFoldDB" id="A0A0W8FPI5"/>
<protein>
    <submittedName>
        <fullName evidence="1">Thiolase</fullName>
    </submittedName>
</protein>
<evidence type="ECO:0000313" key="1">
    <source>
        <dbReference type="EMBL" id="KUG22692.1"/>
    </source>
</evidence>
<proteinExistence type="predicted"/>
<sequence>MRDVYIIAAHTIKFGKYLEKTITDLSAMTVLPCLKEAGLDAGNPEKPTL</sequence>
<comment type="caution">
    <text evidence="1">The sequence shown here is derived from an EMBL/GenBank/DDBJ whole genome shotgun (WGS) entry which is preliminary data.</text>
</comment>
<reference evidence="1" key="1">
    <citation type="journal article" date="2015" name="Proc. Natl. Acad. Sci. U.S.A.">
        <title>Networks of energetic and metabolic interactions define dynamics in microbial communities.</title>
        <authorList>
            <person name="Embree M."/>
            <person name="Liu J.K."/>
            <person name="Al-Bassam M.M."/>
            <person name="Zengler K."/>
        </authorList>
    </citation>
    <scope>NUCLEOTIDE SEQUENCE</scope>
</reference>
<name>A0A0W8FPI5_9ZZZZ</name>
<accession>A0A0W8FPI5</accession>
<gene>
    <name evidence="1" type="ORF">ASZ90_007527</name>
</gene>
<dbReference type="EMBL" id="LNQE01000944">
    <property type="protein sequence ID" value="KUG22692.1"/>
    <property type="molecule type" value="Genomic_DNA"/>
</dbReference>